<evidence type="ECO:0000313" key="3">
    <source>
        <dbReference type="Proteomes" id="UP000410984"/>
    </source>
</evidence>
<feature type="transmembrane region" description="Helical" evidence="1">
    <location>
        <begin position="19"/>
        <end position="36"/>
    </location>
</feature>
<sequence>MLQVTVTSMTIKLWLRDRVLAIGTVTAASIFLFAPIDALPPVGQLLIALTCGGAAMLLLRRASDGA</sequence>
<name>A0A509EBT8_9HYPH</name>
<keyword evidence="1" id="KW-0472">Membrane</keyword>
<proteinExistence type="predicted"/>
<evidence type="ECO:0000256" key="1">
    <source>
        <dbReference type="SAM" id="Phobius"/>
    </source>
</evidence>
<accession>A0A509EBT8</accession>
<reference evidence="2 3" key="1">
    <citation type="submission" date="2019-06" db="EMBL/GenBank/DDBJ databases">
        <authorList>
            <person name="Rodrigo-Torres L."/>
            <person name="Arahal R. D."/>
            <person name="Lucena T."/>
        </authorList>
    </citation>
    <scope>NUCLEOTIDE SEQUENCE [LARGE SCALE GENOMIC DNA]</scope>
    <source>
        <strain evidence="2 3">SB0023/3</strain>
    </source>
</reference>
<organism evidence="2 3">
    <name type="scientific">Methylobacterium symbioticum</name>
    <dbReference type="NCBI Taxonomy" id="2584084"/>
    <lineage>
        <taxon>Bacteria</taxon>
        <taxon>Pseudomonadati</taxon>
        <taxon>Pseudomonadota</taxon>
        <taxon>Alphaproteobacteria</taxon>
        <taxon>Hyphomicrobiales</taxon>
        <taxon>Methylobacteriaceae</taxon>
        <taxon>Methylobacterium</taxon>
    </lineage>
</organism>
<feature type="transmembrane region" description="Helical" evidence="1">
    <location>
        <begin position="42"/>
        <end position="59"/>
    </location>
</feature>
<dbReference type="Proteomes" id="UP000410984">
    <property type="component" value="Unassembled WGS sequence"/>
</dbReference>
<dbReference type="AlphaFoldDB" id="A0A509EBT8"/>
<evidence type="ECO:0000313" key="2">
    <source>
        <dbReference type="EMBL" id="VUD71671.1"/>
    </source>
</evidence>
<dbReference type="EMBL" id="CABFPH010000026">
    <property type="protein sequence ID" value="VUD71671.1"/>
    <property type="molecule type" value="Genomic_DNA"/>
</dbReference>
<keyword evidence="1" id="KW-0812">Transmembrane</keyword>
<keyword evidence="1" id="KW-1133">Transmembrane helix</keyword>
<gene>
    <name evidence="2" type="ORF">MET9862_02256</name>
</gene>
<protein>
    <submittedName>
        <fullName evidence="2">Uncharacterized protein</fullName>
    </submittedName>
</protein>
<keyword evidence="3" id="KW-1185">Reference proteome</keyword>